<dbReference type="GO" id="GO:0030246">
    <property type="term" value="F:carbohydrate binding"/>
    <property type="evidence" value="ECO:0007669"/>
    <property type="project" value="UniProtKB-UniRule"/>
</dbReference>
<dbReference type="SUPFAM" id="SSF74650">
    <property type="entry name" value="Galactose mutarotase-like"/>
    <property type="match status" value="1"/>
</dbReference>
<organism evidence="6 7">
    <name type="scientific">Vibrio renipiscarius</name>
    <dbReference type="NCBI Taxonomy" id="1461322"/>
    <lineage>
        <taxon>Bacteria</taxon>
        <taxon>Pseudomonadati</taxon>
        <taxon>Pseudomonadota</taxon>
        <taxon>Gammaproteobacteria</taxon>
        <taxon>Vibrionales</taxon>
        <taxon>Vibrionaceae</taxon>
        <taxon>Vibrio</taxon>
    </lineage>
</organism>
<dbReference type="Pfam" id="PF01263">
    <property type="entry name" value="Aldose_epim"/>
    <property type="match status" value="1"/>
</dbReference>
<comment type="similarity">
    <text evidence="2 4">Belongs to the glucose-6-phosphate 1-epimerase family.</text>
</comment>
<evidence type="ECO:0000256" key="2">
    <source>
        <dbReference type="ARBA" id="ARBA00005866"/>
    </source>
</evidence>
<keyword evidence="3 4" id="KW-0413">Isomerase</keyword>
<feature type="active site" evidence="5">
    <location>
        <position position="265"/>
    </location>
</feature>
<comment type="caution">
    <text evidence="6">The sequence shown here is derived from an EMBL/GenBank/DDBJ whole genome shotgun (WGS) entry which is preliminary data.</text>
</comment>
<protein>
    <recommendedName>
        <fullName evidence="4">Putative glucose-6-phosphate 1-epimerase</fullName>
        <ecNumber evidence="4">5.1.3.15</ecNumber>
    </recommendedName>
</protein>
<dbReference type="EMBL" id="JTKH01000023">
    <property type="protein sequence ID" value="KII77112.1"/>
    <property type="molecule type" value="Genomic_DNA"/>
</dbReference>
<dbReference type="InterPro" id="IPR014718">
    <property type="entry name" value="GH-type_carb-bd"/>
</dbReference>
<keyword evidence="7" id="KW-1185">Reference proteome</keyword>
<dbReference type="InterPro" id="IPR008183">
    <property type="entry name" value="Aldose_1/G6P_1-epimerase"/>
</dbReference>
<dbReference type="PIRSF" id="PIRSF016020">
    <property type="entry name" value="PHexose_mutarotase"/>
    <property type="match status" value="1"/>
</dbReference>
<comment type="catalytic activity">
    <reaction evidence="1">
        <text>alpha-D-glucose 6-phosphate = beta-D-glucose 6-phosphate</text>
        <dbReference type="Rhea" id="RHEA:16249"/>
        <dbReference type="ChEBI" id="CHEBI:58225"/>
        <dbReference type="ChEBI" id="CHEBI:58247"/>
        <dbReference type="EC" id="5.1.3.15"/>
    </reaction>
</comment>
<reference evidence="6 7" key="1">
    <citation type="submission" date="2014-11" db="EMBL/GenBank/DDBJ databases">
        <title>Draft Genome Sequence of Vibrio piscirenalis strains CECT 8603T and CECT 8604, two marine Gammaproteobacterium isolated from cultured gilthead sea bream (Sparus aurata).</title>
        <authorList>
            <person name="Arahal D.R."/>
            <person name="Rodrigo-Torres L."/>
            <person name="Lucena T."/>
            <person name="Pujalte M.J."/>
        </authorList>
    </citation>
    <scope>NUCLEOTIDE SEQUENCE [LARGE SCALE GENOMIC DNA]</scope>
    <source>
        <strain evidence="6 7">DCR 1-4-2</strain>
    </source>
</reference>
<dbReference type="STRING" id="1461322.OJ16_13450"/>
<accession>A0A0C2NSI3</accession>
<dbReference type="AlphaFoldDB" id="A0A0C2NSI3"/>
<evidence type="ECO:0000256" key="1">
    <source>
        <dbReference type="ARBA" id="ARBA00001096"/>
    </source>
</evidence>
<accession>A0A0C2NSV0</accession>
<dbReference type="GO" id="GO:0047938">
    <property type="term" value="F:glucose-6-phosphate 1-epimerase activity"/>
    <property type="evidence" value="ECO:0007669"/>
    <property type="project" value="UniProtKB-UniRule"/>
</dbReference>
<dbReference type="PANTHER" id="PTHR11122">
    <property type="entry name" value="APOSPORY-ASSOCIATED PROTEIN C-RELATED"/>
    <property type="match status" value="1"/>
</dbReference>
<dbReference type="GO" id="GO:0005975">
    <property type="term" value="P:carbohydrate metabolic process"/>
    <property type="evidence" value="ECO:0007669"/>
    <property type="project" value="InterPro"/>
</dbReference>
<dbReference type="EC" id="5.1.3.15" evidence="4"/>
<sequence>MNLSQLPAIAVLSDNVTIVQQGEVKIVRVIHEKAVAGIALLGGHVVSYQPTGQEDLIWMSKAAIFDGEKALRGGIPVCWPWFGRVAAPAHGFARSQEWELVEHRENEQGVIVELALFPSEDTLSIWPHLFDLRLVMEVGDELKVTLKVQNIDDHAWTFSSALHTYLNISDIEQMQVTGMGAEYIDGLQEGKICQGGENLMLTAGIDRVYTQPEAVIKVEDQVLNRTLNITNAGHNSAVLWNPWIEVATDMADMENDGYKTMFCVESTLHAPTINDGVTLQPNENYELSTIISA</sequence>
<dbReference type="RefSeq" id="WP_040991705.1">
    <property type="nucleotide sequence ID" value="NZ_JTKH01000023.1"/>
</dbReference>
<dbReference type="Proteomes" id="UP000031672">
    <property type="component" value="Unassembled WGS sequence"/>
</dbReference>
<dbReference type="Gene3D" id="2.70.98.10">
    <property type="match status" value="1"/>
</dbReference>
<dbReference type="OrthoDB" id="9790727at2"/>
<dbReference type="CDD" id="cd09020">
    <property type="entry name" value="D-hex-6-P-epi_like"/>
    <property type="match status" value="1"/>
</dbReference>
<feature type="active site" evidence="5">
    <location>
        <position position="163"/>
    </location>
</feature>
<proteinExistence type="inferred from homology"/>
<evidence type="ECO:0000256" key="3">
    <source>
        <dbReference type="ARBA" id="ARBA00023235"/>
    </source>
</evidence>
<evidence type="ECO:0000313" key="6">
    <source>
        <dbReference type="EMBL" id="KII77112.1"/>
    </source>
</evidence>
<name>A0A0C2NSI3_9VIBR</name>
<dbReference type="InterPro" id="IPR025532">
    <property type="entry name" value="G6P_1-epimerase"/>
</dbReference>
<dbReference type="InterPro" id="IPR011013">
    <property type="entry name" value="Gal_mutarotase_sf_dom"/>
</dbReference>
<evidence type="ECO:0000256" key="5">
    <source>
        <dbReference type="PIRSR" id="PIRSR016020-1"/>
    </source>
</evidence>
<evidence type="ECO:0000256" key="4">
    <source>
        <dbReference type="PIRNR" id="PIRNR016020"/>
    </source>
</evidence>
<gene>
    <name evidence="6" type="ORF">OJ16_13450</name>
</gene>
<evidence type="ECO:0000313" key="7">
    <source>
        <dbReference type="Proteomes" id="UP000031672"/>
    </source>
</evidence>
<dbReference type="PANTHER" id="PTHR11122:SF13">
    <property type="entry name" value="GLUCOSE-6-PHOSPHATE 1-EPIMERASE"/>
    <property type="match status" value="1"/>
</dbReference>